<gene>
    <name evidence="1" type="ORF">L3Q82_025429</name>
</gene>
<accession>A0ACB8WM59</accession>
<comment type="caution">
    <text evidence="1">The sequence shown here is derived from an EMBL/GenBank/DDBJ whole genome shotgun (WGS) entry which is preliminary data.</text>
</comment>
<evidence type="ECO:0000313" key="2">
    <source>
        <dbReference type="Proteomes" id="UP000831701"/>
    </source>
</evidence>
<reference evidence="1" key="1">
    <citation type="submission" date="2022-04" db="EMBL/GenBank/DDBJ databases">
        <title>Jade perch genome.</title>
        <authorList>
            <person name="Chao B."/>
        </authorList>
    </citation>
    <scope>NUCLEOTIDE SEQUENCE</scope>
    <source>
        <strain evidence="1">CB-2022</strain>
    </source>
</reference>
<proteinExistence type="predicted"/>
<dbReference type="Proteomes" id="UP000831701">
    <property type="component" value="Chromosome 8"/>
</dbReference>
<organism evidence="1 2">
    <name type="scientific">Scortum barcoo</name>
    <name type="common">barcoo grunter</name>
    <dbReference type="NCBI Taxonomy" id="214431"/>
    <lineage>
        <taxon>Eukaryota</taxon>
        <taxon>Metazoa</taxon>
        <taxon>Chordata</taxon>
        <taxon>Craniata</taxon>
        <taxon>Vertebrata</taxon>
        <taxon>Euteleostomi</taxon>
        <taxon>Actinopterygii</taxon>
        <taxon>Neopterygii</taxon>
        <taxon>Teleostei</taxon>
        <taxon>Neoteleostei</taxon>
        <taxon>Acanthomorphata</taxon>
        <taxon>Eupercaria</taxon>
        <taxon>Centrarchiformes</taxon>
        <taxon>Terapontoidei</taxon>
        <taxon>Terapontidae</taxon>
        <taxon>Scortum</taxon>
    </lineage>
</organism>
<dbReference type="EMBL" id="CM041538">
    <property type="protein sequence ID" value="KAI3368912.1"/>
    <property type="molecule type" value="Genomic_DNA"/>
</dbReference>
<keyword evidence="2" id="KW-1185">Reference proteome</keyword>
<evidence type="ECO:0000313" key="1">
    <source>
        <dbReference type="EMBL" id="KAI3368912.1"/>
    </source>
</evidence>
<name>A0ACB8WM59_9TELE</name>
<sequence>MVAFQRDIKNCNILVFMETWLDKWCTEDMEIISTGCSPDLEHLMIIQEVQQLSSCGGAKGSGGPLPTCDIQINTCKAPGPDSIPGRALKVCADQLADVFADIFNLSLLQSVVPTYLKETIIVLVPKKPKILCLNDYRPKGFADGQHHILHPDSQHQRSPGLFSPLLYSLFMRKCVATHSSNNIIKFADDTTVIGLITGDDGDGLQRRCQDNNLHLKRQQ</sequence>
<protein>
    <submittedName>
        <fullName evidence="1">Uncharacterized protein</fullName>
    </submittedName>
</protein>